<name>A0A840HTR0_9SPHN</name>
<reference evidence="8 9" key="1">
    <citation type="submission" date="2020-08" db="EMBL/GenBank/DDBJ databases">
        <title>Genomic Encyclopedia of Type Strains, Phase IV (KMG-IV): sequencing the most valuable type-strain genomes for metagenomic binning, comparative biology and taxonomic classification.</title>
        <authorList>
            <person name="Goeker M."/>
        </authorList>
    </citation>
    <scope>NUCLEOTIDE SEQUENCE [LARGE SCALE GENOMIC DNA]</scope>
    <source>
        <strain evidence="8 9">DSM 7465</strain>
    </source>
</reference>
<evidence type="ECO:0000256" key="2">
    <source>
        <dbReference type="ARBA" id="ARBA00009399"/>
    </source>
</evidence>
<gene>
    <name evidence="8" type="ORF">HNQ99_001901</name>
</gene>
<dbReference type="Proteomes" id="UP000575068">
    <property type="component" value="Unassembled WGS sequence"/>
</dbReference>
<protein>
    <submittedName>
        <fullName evidence="8">Putative flippase GtrA</fullName>
    </submittedName>
</protein>
<keyword evidence="9" id="KW-1185">Reference proteome</keyword>
<evidence type="ECO:0000313" key="9">
    <source>
        <dbReference type="Proteomes" id="UP000575068"/>
    </source>
</evidence>
<keyword evidence="3 6" id="KW-0812">Transmembrane</keyword>
<evidence type="ECO:0000256" key="3">
    <source>
        <dbReference type="ARBA" id="ARBA00022692"/>
    </source>
</evidence>
<dbReference type="AlphaFoldDB" id="A0A840HTR0"/>
<evidence type="ECO:0000256" key="4">
    <source>
        <dbReference type="ARBA" id="ARBA00022989"/>
    </source>
</evidence>
<feature type="transmembrane region" description="Helical" evidence="6">
    <location>
        <begin position="114"/>
        <end position="134"/>
    </location>
</feature>
<dbReference type="EMBL" id="JACHOV010000006">
    <property type="protein sequence ID" value="MBB4641592.1"/>
    <property type="molecule type" value="Genomic_DNA"/>
</dbReference>
<sequence length="141" mass="15903">MKKLDQIAAMEPEMRVLLAQLGRYAATGLAVTALQALIYWLLATPVKLHPQLANGIAYLFAVALGYVLHSAFTFRGHGARDKTAIRGIRFILVSLVSLGLNAMWVQIFVVWLDWATWVPVPFMLFVTPFVVFGLNRQWVFR</sequence>
<comment type="caution">
    <text evidence="8">The sequence shown here is derived from an EMBL/GenBank/DDBJ whole genome shotgun (WGS) entry which is preliminary data.</text>
</comment>
<organism evidence="8 9">
    <name type="scientific">Rhizorhapis suberifaciens</name>
    <name type="common">corky root of lettuce</name>
    <dbReference type="NCBI Taxonomy" id="13656"/>
    <lineage>
        <taxon>Bacteria</taxon>
        <taxon>Pseudomonadati</taxon>
        <taxon>Pseudomonadota</taxon>
        <taxon>Alphaproteobacteria</taxon>
        <taxon>Sphingomonadales</taxon>
        <taxon>Sphingomonadaceae</taxon>
        <taxon>Rhizorhapis</taxon>
    </lineage>
</organism>
<keyword evidence="5 6" id="KW-0472">Membrane</keyword>
<feature type="transmembrane region" description="Helical" evidence="6">
    <location>
        <begin position="21"/>
        <end position="43"/>
    </location>
</feature>
<dbReference type="PANTHER" id="PTHR38459:SF1">
    <property type="entry name" value="PROPHAGE BACTOPRENOL-LINKED GLUCOSE TRANSLOCASE HOMOLOG"/>
    <property type="match status" value="1"/>
</dbReference>
<dbReference type="Pfam" id="PF04138">
    <property type="entry name" value="GtrA_DPMS_TM"/>
    <property type="match status" value="1"/>
</dbReference>
<evidence type="ECO:0000313" key="8">
    <source>
        <dbReference type="EMBL" id="MBB4641592.1"/>
    </source>
</evidence>
<dbReference type="GO" id="GO:0000271">
    <property type="term" value="P:polysaccharide biosynthetic process"/>
    <property type="evidence" value="ECO:0007669"/>
    <property type="project" value="InterPro"/>
</dbReference>
<evidence type="ECO:0000256" key="1">
    <source>
        <dbReference type="ARBA" id="ARBA00004141"/>
    </source>
</evidence>
<feature type="transmembrane region" description="Helical" evidence="6">
    <location>
        <begin position="87"/>
        <end position="108"/>
    </location>
</feature>
<accession>A0A840HTR0</accession>
<comment type="subcellular location">
    <subcellularLocation>
        <location evidence="1">Membrane</location>
        <topology evidence="1">Multi-pass membrane protein</topology>
    </subcellularLocation>
</comment>
<evidence type="ECO:0000256" key="6">
    <source>
        <dbReference type="SAM" id="Phobius"/>
    </source>
</evidence>
<dbReference type="PANTHER" id="PTHR38459">
    <property type="entry name" value="PROPHAGE BACTOPRENOL-LINKED GLUCOSE TRANSLOCASE HOMOLOG"/>
    <property type="match status" value="1"/>
</dbReference>
<feature type="transmembrane region" description="Helical" evidence="6">
    <location>
        <begin position="55"/>
        <end position="75"/>
    </location>
</feature>
<dbReference type="InterPro" id="IPR007267">
    <property type="entry name" value="GtrA_DPMS_TM"/>
</dbReference>
<proteinExistence type="inferred from homology"/>
<dbReference type="GO" id="GO:0005886">
    <property type="term" value="C:plasma membrane"/>
    <property type="evidence" value="ECO:0007669"/>
    <property type="project" value="TreeGrafter"/>
</dbReference>
<dbReference type="InterPro" id="IPR051401">
    <property type="entry name" value="GtrA_CellWall_Glycosyl"/>
</dbReference>
<dbReference type="RefSeq" id="WP_184475392.1">
    <property type="nucleotide sequence ID" value="NZ_JACHOV010000006.1"/>
</dbReference>
<comment type="similarity">
    <text evidence="2">Belongs to the GtrA family.</text>
</comment>
<evidence type="ECO:0000259" key="7">
    <source>
        <dbReference type="Pfam" id="PF04138"/>
    </source>
</evidence>
<evidence type="ECO:0000256" key="5">
    <source>
        <dbReference type="ARBA" id="ARBA00023136"/>
    </source>
</evidence>
<feature type="domain" description="GtrA/DPMS transmembrane" evidence="7">
    <location>
        <begin position="23"/>
        <end position="140"/>
    </location>
</feature>
<keyword evidence="4 6" id="KW-1133">Transmembrane helix</keyword>